<sequence length="118" mass="13283">MAECLNKGVRKLSDKEALELELLKANIRKTLAEAAKAESEAAKAVDESGKIKAETAKIKTETELLDYEAQRLVAEKFKLNNEGKKFNVEAFWTPAKITVSWLVGFGALLLLFYRLFFK</sequence>
<accession>A0A9X8QLS2</accession>
<feature type="coiled-coil region" evidence="1">
    <location>
        <begin position="20"/>
        <end position="47"/>
    </location>
</feature>
<keyword evidence="2" id="KW-0472">Membrane</keyword>
<dbReference type="GeneID" id="300268773"/>
<comment type="caution">
    <text evidence="3">The sequence shown here is derived from an EMBL/GenBank/DDBJ whole genome shotgun (WGS) entry which is preliminary data.</text>
</comment>
<keyword evidence="2" id="KW-1133">Transmembrane helix</keyword>
<name>A0A9X8QLS2_9PSED</name>
<organism evidence="3 4">
    <name type="scientific">Pseudomonas lutea</name>
    <dbReference type="NCBI Taxonomy" id="243924"/>
    <lineage>
        <taxon>Bacteria</taxon>
        <taxon>Pseudomonadati</taxon>
        <taxon>Pseudomonadota</taxon>
        <taxon>Gammaproteobacteria</taxon>
        <taxon>Pseudomonadales</taxon>
        <taxon>Pseudomonadaceae</taxon>
        <taxon>Pseudomonas</taxon>
    </lineage>
</organism>
<protein>
    <submittedName>
        <fullName evidence="3">Uncharacterized protein</fullName>
    </submittedName>
</protein>
<dbReference type="RefSeq" id="WP_074829768.1">
    <property type="nucleotide sequence ID" value="NZ_FOEV01000018.1"/>
</dbReference>
<dbReference type="AlphaFoldDB" id="A0A9X8QLS2"/>
<keyword evidence="1" id="KW-0175">Coiled coil</keyword>
<reference evidence="3 4" key="1">
    <citation type="submission" date="2016-10" db="EMBL/GenBank/DDBJ databases">
        <authorList>
            <person name="Varghese N."/>
            <person name="Submissions S."/>
        </authorList>
    </citation>
    <scope>NUCLEOTIDE SEQUENCE [LARGE SCALE GENOMIC DNA]</scope>
    <source>
        <strain evidence="3 4">LMG 21974</strain>
    </source>
</reference>
<keyword evidence="2" id="KW-0812">Transmembrane</keyword>
<proteinExistence type="predicted"/>
<gene>
    <name evidence="3" type="ORF">SAMN05216409_118104</name>
</gene>
<evidence type="ECO:0000256" key="1">
    <source>
        <dbReference type="SAM" id="Coils"/>
    </source>
</evidence>
<dbReference type="Proteomes" id="UP000183210">
    <property type="component" value="Unassembled WGS sequence"/>
</dbReference>
<evidence type="ECO:0000313" key="4">
    <source>
        <dbReference type="Proteomes" id="UP000183210"/>
    </source>
</evidence>
<evidence type="ECO:0000313" key="3">
    <source>
        <dbReference type="EMBL" id="SER37630.1"/>
    </source>
</evidence>
<feature type="transmembrane region" description="Helical" evidence="2">
    <location>
        <begin position="99"/>
        <end position="117"/>
    </location>
</feature>
<evidence type="ECO:0000256" key="2">
    <source>
        <dbReference type="SAM" id="Phobius"/>
    </source>
</evidence>
<dbReference type="EMBL" id="FOEV01000018">
    <property type="protein sequence ID" value="SER37630.1"/>
    <property type="molecule type" value="Genomic_DNA"/>
</dbReference>